<sequence>MDSTLSGLSLARKWIAHYPGITDNQRQIRLVELRVRSRSALRITRAIAVHAITVIVVLPPMVN</sequence>
<accession>A0A1I9G8T3</accession>
<protein>
    <submittedName>
        <fullName evidence="1">Bm11164</fullName>
    </submittedName>
</protein>
<name>A0A1I9G8T3_BRUMA</name>
<dbReference type="EMBL" id="LN857144">
    <property type="protein sequence ID" value="CDQ06900.1"/>
    <property type="molecule type" value="Genomic_DNA"/>
</dbReference>
<dbReference type="AlphaFoldDB" id="A0A1I9G8T3"/>
<reference evidence="1" key="1">
    <citation type="journal article" date="2007" name="Science">
        <title>Draft genome of the filarial nematode parasite Brugia malayi.</title>
        <authorList>
            <person name="Ghedin E."/>
            <person name="Wang S."/>
            <person name="Spiro D."/>
            <person name="Caler E."/>
            <person name="Zhao Q."/>
            <person name="Crabtree J."/>
            <person name="Allen J.E."/>
            <person name="Delcher A.L."/>
            <person name="Guiliano D.B."/>
            <person name="Miranda-Saavedra D."/>
            <person name="Angiuoli S.V."/>
            <person name="Creasy T."/>
            <person name="Amedeo P."/>
            <person name="Haas B."/>
            <person name="El-Sayed N.M."/>
            <person name="Wortman J.R."/>
            <person name="Feldblyum T."/>
            <person name="Tallon L."/>
            <person name="Schatz M."/>
            <person name="Shumway M."/>
            <person name="Koo H."/>
            <person name="Salzberg S.L."/>
            <person name="Schobel S."/>
            <person name="Pertea M."/>
            <person name="Pop M."/>
            <person name="White O."/>
            <person name="Barton G.J."/>
            <person name="Carlow C.K."/>
            <person name="Crawford M.J."/>
            <person name="Daub J."/>
            <person name="Dimmic M.W."/>
            <person name="Estes C.F."/>
            <person name="Foster J.M."/>
            <person name="Ganatra M."/>
            <person name="Gregory W.F."/>
            <person name="Johnson N.M."/>
            <person name="Jin J."/>
            <person name="Komuniecki R."/>
            <person name="Korf I."/>
            <person name="Kumar S."/>
            <person name="Laney S."/>
            <person name="Li B.W."/>
            <person name="Li W."/>
            <person name="Lindblom T.H."/>
            <person name="Lustigman S."/>
            <person name="Ma D."/>
            <person name="Maina C.V."/>
            <person name="Martin D.M."/>
            <person name="McCarter J.P."/>
            <person name="McReynolds L."/>
            <person name="Mitreva M."/>
            <person name="Nutman T.B."/>
            <person name="Parkinson J."/>
            <person name="Peregrin-Alvarez J.M."/>
            <person name="Poole C."/>
            <person name="Ren Q."/>
            <person name="Saunders L."/>
            <person name="Sluder A.E."/>
            <person name="Smith K."/>
            <person name="Stanke M."/>
            <person name="Unnasch T.R."/>
            <person name="Ware J."/>
            <person name="Wei A.D."/>
            <person name="Weil G."/>
            <person name="Williams D.J."/>
            <person name="Zhang Y."/>
            <person name="Williams S.A."/>
            <person name="Fraser-Liggett C."/>
            <person name="Slatko B."/>
            <person name="Blaxter M.L."/>
            <person name="Scott A.L."/>
        </authorList>
    </citation>
    <scope>NUCLEOTIDE SEQUENCE</scope>
    <source>
        <strain evidence="1">FR3</strain>
    </source>
</reference>
<proteinExistence type="predicted"/>
<evidence type="ECO:0000313" key="1">
    <source>
        <dbReference type="EMBL" id="CDQ06900.1"/>
    </source>
</evidence>
<organism evidence="1">
    <name type="scientific">Brugia malayi</name>
    <name type="common">Filarial nematode worm</name>
    <dbReference type="NCBI Taxonomy" id="6279"/>
    <lineage>
        <taxon>Eukaryota</taxon>
        <taxon>Metazoa</taxon>
        <taxon>Ecdysozoa</taxon>
        <taxon>Nematoda</taxon>
        <taxon>Chromadorea</taxon>
        <taxon>Rhabditida</taxon>
        <taxon>Spirurina</taxon>
        <taxon>Spiruromorpha</taxon>
        <taxon>Filarioidea</taxon>
        <taxon>Onchocercidae</taxon>
        <taxon>Brugia</taxon>
    </lineage>
</organism>
<gene>
    <name evidence="1" type="primary">Bm11164</name>
    <name evidence="1" type="ORF">BM_Bm11164</name>
</gene>
<reference evidence="1" key="2">
    <citation type="submission" date="2012-12" db="EMBL/GenBank/DDBJ databases">
        <authorList>
            <consortium name="WormBase Consortium"/>
            <person name="Ghedin E."/>
            <person name="Paulini M."/>
        </authorList>
    </citation>
    <scope>NUCLEOTIDE SEQUENCE</scope>
    <source>
        <strain evidence="1">FR3</strain>
    </source>
</reference>